<dbReference type="Proteomes" id="UP000046392">
    <property type="component" value="Unplaced"/>
</dbReference>
<accession>A0A0N5CFX4</accession>
<protein>
    <submittedName>
        <fullName evidence="8">YqaE/Pmp3 family membrane protein</fullName>
    </submittedName>
</protein>
<name>A0A0N5CFX4_STREA</name>
<evidence type="ECO:0000256" key="2">
    <source>
        <dbReference type="ARBA" id="ARBA00009530"/>
    </source>
</evidence>
<proteinExistence type="inferred from homology"/>
<keyword evidence="5 6" id="KW-0472">Membrane</keyword>
<dbReference type="WBParaSite" id="SPAL_0001675450.1">
    <property type="protein sequence ID" value="SPAL_0001675450.1"/>
    <property type="gene ID" value="SPAL_0001675450"/>
</dbReference>
<evidence type="ECO:0000313" key="8">
    <source>
        <dbReference type="WBParaSite" id="SPAL_0001675450.1"/>
    </source>
</evidence>
<dbReference type="InterPro" id="IPR000612">
    <property type="entry name" value="PMP3"/>
</dbReference>
<organism evidence="7 8">
    <name type="scientific">Strongyloides papillosus</name>
    <name type="common">Intestinal threadworm</name>
    <dbReference type="NCBI Taxonomy" id="174720"/>
    <lineage>
        <taxon>Eukaryota</taxon>
        <taxon>Metazoa</taxon>
        <taxon>Ecdysozoa</taxon>
        <taxon>Nematoda</taxon>
        <taxon>Chromadorea</taxon>
        <taxon>Rhabditida</taxon>
        <taxon>Tylenchina</taxon>
        <taxon>Panagrolaimomorpha</taxon>
        <taxon>Strongyloidoidea</taxon>
        <taxon>Strongyloididae</taxon>
        <taxon>Strongyloides</taxon>
    </lineage>
</organism>
<dbReference type="STRING" id="174720.A0A0N5CFX4"/>
<evidence type="ECO:0000256" key="3">
    <source>
        <dbReference type="ARBA" id="ARBA00022692"/>
    </source>
</evidence>
<comment type="subcellular location">
    <subcellularLocation>
        <location evidence="1">Membrane</location>
    </subcellularLocation>
</comment>
<keyword evidence="3 6" id="KW-0812">Transmembrane</keyword>
<dbReference type="Pfam" id="PF01679">
    <property type="entry name" value="Pmp3"/>
    <property type="match status" value="1"/>
</dbReference>
<feature type="transmembrane region" description="Helical" evidence="6">
    <location>
        <begin position="22"/>
        <end position="45"/>
    </location>
</feature>
<keyword evidence="7" id="KW-1185">Reference proteome</keyword>
<dbReference type="AlphaFoldDB" id="A0A0N5CFX4"/>
<dbReference type="PANTHER" id="PTHR21659">
    <property type="entry name" value="HYDROPHOBIC PROTEIN RCI2 LOW TEMPERATURE AND SALT RESPONSIVE PROTEIN LTI6 -RELATED"/>
    <property type="match status" value="1"/>
</dbReference>
<dbReference type="GO" id="GO:0016020">
    <property type="term" value="C:membrane"/>
    <property type="evidence" value="ECO:0007669"/>
    <property type="project" value="UniProtKB-SubCell"/>
</dbReference>
<sequence length="62" mass="6969">LDDGCVEIPLAVLLDDGCDAQFVINVLLTLLFYIPGLVHGFWVCFVREKPQTDVSTLKYNKL</sequence>
<comment type="similarity">
    <text evidence="2">Belongs to the UPF0057 (PMP3) family.</text>
</comment>
<evidence type="ECO:0000256" key="4">
    <source>
        <dbReference type="ARBA" id="ARBA00022989"/>
    </source>
</evidence>
<evidence type="ECO:0000313" key="7">
    <source>
        <dbReference type="Proteomes" id="UP000046392"/>
    </source>
</evidence>
<evidence type="ECO:0000256" key="5">
    <source>
        <dbReference type="ARBA" id="ARBA00023136"/>
    </source>
</evidence>
<reference evidence="8" key="1">
    <citation type="submission" date="2017-02" db="UniProtKB">
        <authorList>
            <consortium name="WormBaseParasite"/>
        </authorList>
    </citation>
    <scope>IDENTIFICATION</scope>
</reference>
<dbReference type="PANTHER" id="PTHR21659:SF42">
    <property type="entry name" value="UPF0057 MEMBRANE PROTEIN ZK632.10-RELATED"/>
    <property type="match status" value="1"/>
</dbReference>
<evidence type="ECO:0000256" key="6">
    <source>
        <dbReference type="SAM" id="Phobius"/>
    </source>
</evidence>
<keyword evidence="4 6" id="KW-1133">Transmembrane helix</keyword>
<evidence type="ECO:0000256" key="1">
    <source>
        <dbReference type="ARBA" id="ARBA00004370"/>
    </source>
</evidence>